<reference evidence="2 3" key="1">
    <citation type="submission" date="2018-02" db="EMBL/GenBank/DDBJ databases">
        <authorList>
            <person name="Rodrigo-Torres L."/>
            <person name="Arahal R. D."/>
            <person name="Lucena T."/>
        </authorList>
    </citation>
    <scope>NUCLEOTIDE SEQUENCE [LARGE SCALE GENOMIC DNA]</scope>
    <source>
        <strain evidence="2 3">CECT 9267</strain>
    </source>
</reference>
<comment type="caution">
    <text evidence="2">The sequence shown here is derived from an EMBL/GenBank/DDBJ whole genome shotgun (WGS) entry which is preliminary data.</text>
</comment>
<proteinExistence type="predicted"/>
<dbReference type="InterPro" id="IPR035940">
    <property type="entry name" value="CAP_sf"/>
</dbReference>
<dbReference type="RefSeq" id="WP_061826981.1">
    <property type="nucleotide sequence ID" value="NZ_CAKMCP010000001.1"/>
</dbReference>
<gene>
    <name evidence="2" type="ORF">LAS9267_01749</name>
</gene>
<organism evidence="2 3">
    <name type="scientific">Latilactobacillus sakei</name>
    <name type="common">Lactobacillus sakei</name>
    <dbReference type="NCBI Taxonomy" id="1599"/>
    <lineage>
        <taxon>Bacteria</taxon>
        <taxon>Bacillati</taxon>
        <taxon>Bacillota</taxon>
        <taxon>Bacilli</taxon>
        <taxon>Lactobacillales</taxon>
        <taxon>Lactobacillaceae</taxon>
        <taxon>Latilactobacillus</taxon>
    </lineage>
</organism>
<protein>
    <recommendedName>
        <fullName evidence="1">CAP-associated domain-containing protein</fullName>
    </recommendedName>
</protein>
<evidence type="ECO:0000313" key="2">
    <source>
        <dbReference type="EMBL" id="SPE22725.1"/>
    </source>
</evidence>
<dbReference type="AlphaFoldDB" id="A0AAE8LWT4"/>
<dbReference type="Gene3D" id="3.40.33.10">
    <property type="entry name" value="CAP"/>
    <property type="match status" value="1"/>
</dbReference>
<feature type="domain" description="CAP-associated" evidence="1">
    <location>
        <begin position="61"/>
        <end position="201"/>
    </location>
</feature>
<name>A0AAE8LWT4_LATSK</name>
<sequence length="362" mass="41138">MKNLGRFLIALGAWLVLLYAWPVMHHAQPTADSTQSRVKRHTKLTHPQNPLLKTQGPAKFINQPATKLVAQYGQPVKQSVEDGLQSRWLFQLNSRHYVEATIDDQTGTTQQLVVIGQDNAIKPFEFGQSLKAITQITTIPANYELNLHEQKFQIELNETQQRQRPLIAFKNKTYAILVMQKGGVATVVYLNANCLLQSNLYPVTSMTPVPVPEVATGQSQQVDDERQLALLQYCQTLRLNAKLPELRSDVLLEADQLFLATLKGAPKTLLTDAGEQRLKRAKQQRQMALPQKLTEADFTTKALEDYQLTNQQFFYFEQPVSVQQLIFERQTNPAFYRAIHDQAYQRIQIICTEGHTLVVIGE</sequence>
<dbReference type="Proteomes" id="UP000239650">
    <property type="component" value="Unassembled WGS sequence"/>
</dbReference>
<accession>A0AAE8LWT4</accession>
<dbReference type="Pfam" id="PF14504">
    <property type="entry name" value="CAP_assoc_N"/>
    <property type="match status" value="1"/>
</dbReference>
<dbReference type="InterPro" id="IPR029410">
    <property type="entry name" value="CAP_assoc"/>
</dbReference>
<evidence type="ECO:0000259" key="1">
    <source>
        <dbReference type="Pfam" id="PF14504"/>
    </source>
</evidence>
<evidence type="ECO:0000313" key="3">
    <source>
        <dbReference type="Proteomes" id="UP000239650"/>
    </source>
</evidence>
<dbReference type="EMBL" id="OKRC01000009">
    <property type="protein sequence ID" value="SPE22725.1"/>
    <property type="molecule type" value="Genomic_DNA"/>
</dbReference>
<dbReference type="GeneID" id="57133932"/>